<dbReference type="PROSITE" id="PS51186">
    <property type="entry name" value="GNAT"/>
    <property type="match status" value="1"/>
</dbReference>
<evidence type="ECO:0000259" key="1">
    <source>
        <dbReference type="PROSITE" id="PS51186"/>
    </source>
</evidence>
<name>A0ABY2J9R9_9MICO</name>
<dbReference type="SUPFAM" id="SSF55729">
    <property type="entry name" value="Acyl-CoA N-acyltransferases (Nat)"/>
    <property type="match status" value="1"/>
</dbReference>
<accession>A0ABY2J9R9</accession>
<organism evidence="2 3">
    <name type="scientific">Cryobacterium sandaracinum</name>
    <dbReference type="NCBI Taxonomy" id="1259247"/>
    <lineage>
        <taxon>Bacteria</taxon>
        <taxon>Bacillati</taxon>
        <taxon>Actinomycetota</taxon>
        <taxon>Actinomycetes</taxon>
        <taxon>Micrococcales</taxon>
        <taxon>Microbacteriaceae</taxon>
        <taxon>Cryobacterium</taxon>
    </lineage>
</organism>
<dbReference type="InterPro" id="IPR000182">
    <property type="entry name" value="GNAT_dom"/>
</dbReference>
<dbReference type="Gene3D" id="3.40.630.30">
    <property type="match status" value="1"/>
</dbReference>
<reference evidence="2 3" key="1">
    <citation type="submission" date="2019-03" db="EMBL/GenBank/DDBJ databases">
        <title>Genomics of glacier-inhabiting Cryobacterium strains.</title>
        <authorList>
            <person name="Liu Q."/>
            <person name="Xin Y.-H."/>
        </authorList>
    </citation>
    <scope>NUCLEOTIDE SEQUENCE [LARGE SCALE GENOMIC DNA]</scope>
    <source>
        <strain evidence="2 3">TMT2-16</strain>
    </source>
</reference>
<dbReference type="Pfam" id="PF00583">
    <property type="entry name" value="Acetyltransf_1"/>
    <property type="match status" value="1"/>
</dbReference>
<protein>
    <submittedName>
        <fullName evidence="2">GNAT family N-acetyltransferase</fullName>
    </submittedName>
</protein>
<dbReference type="InterPro" id="IPR016181">
    <property type="entry name" value="Acyl_CoA_acyltransferase"/>
</dbReference>
<comment type="caution">
    <text evidence="2">The sequence shown here is derived from an EMBL/GenBank/DDBJ whole genome shotgun (WGS) entry which is preliminary data.</text>
</comment>
<proteinExistence type="predicted"/>
<evidence type="ECO:0000313" key="3">
    <source>
        <dbReference type="Proteomes" id="UP000297851"/>
    </source>
</evidence>
<evidence type="ECO:0000313" key="2">
    <source>
        <dbReference type="EMBL" id="TFD01692.1"/>
    </source>
</evidence>
<sequence>MTTRDALRDAYDAQLRLWVPTDRPTGIRYELSGPVLRILGRHQGLVETARDVGATGAALDALIAEHRDFFAARGEAFEWKTRGHDLPADLPDRLLAAGFVAEELETVVVAETERLNAVPVLPVGVTIRQVDTRADFERIAALQSQVWDEDYAWLADQLEAGVRDAPGDVLVFVAEAGGVHGGELVSSCRLEFTRGTDFAGLWGGSTLAAWRGRGIYRALVAYRARLAHQRGVRYLQVDASDDSKPILLRLGFQAITTTTPWVWTPPAPD</sequence>
<dbReference type="CDD" id="cd04301">
    <property type="entry name" value="NAT_SF"/>
    <property type="match status" value="1"/>
</dbReference>
<keyword evidence="3" id="KW-1185">Reference proteome</keyword>
<gene>
    <name evidence="2" type="ORF">E3T25_10795</name>
</gene>
<dbReference type="RefSeq" id="WP_134374196.1">
    <property type="nucleotide sequence ID" value="NZ_SOGO01000031.1"/>
</dbReference>
<dbReference type="EMBL" id="SOGO01000031">
    <property type="protein sequence ID" value="TFD01692.1"/>
    <property type="molecule type" value="Genomic_DNA"/>
</dbReference>
<feature type="domain" description="N-acetyltransferase" evidence="1">
    <location>
        <begin position="125"/>
        <end position="269"/>
    </location>
</feature>
<dbReference type="Proteomes" id="UP000297851">
    <property type="component" value="Unassembled WGS sequence"/>
</dbReference>